<sequence>MSRISKSAPRAHARTASAASTASSRSWTIKRCALATLAMALMLPAQAAARLSLVDLTTRPHPRHAALHWARPAVSDPLLPDEVMPFTTTVVAVATETVVFTAYVTHTEIAEFEYDSSAEPLLPEPAPTAVPS</sequence>
<reference evidence="2" key="1">
    <citation type="journal article" date="2018" name="Nat. Microbiol.">
        <title>Leveraging single-cell genomics to expand the fungal tree of life.</title>
        <authorList>
            <person name="Ahrendt S.R."/>
            <person name="Quandt C.A."/>
            <person name="Ciobanu D."/>
            <person name="Clum A."/>
            <person name="Salamov A."/>
            <person name="Andreopoulos B."/>
            <person name="Cheng J.F."/>
            <person name="Woyke T."/>
            <person name="Pelin A."/>
            <person name="Henrissat B."/>
            <person name="Reynolds N.K."/>
            <person name="Benny G.L."/>
            <person name="Smith M.E."/>
            <person name="James T.Y."/>
            <person name="Grigoriev I.V."/>
        </authorList>
    </citation>
    <scope>NUCLEOTIDE SEQUENCE [LARGE SCALE GENOMIC DNA]</scope>
    <source>
        <strain evidence="2">ATCC 52028</strain>
    </source>
</reference>
<evidence type="ECO:0000313" key="1">
    <source>
        <dbReference type="EMBL" id="RKO98690.1"/>
    </source>
</evidence>
<gene>
    <name evidence="1" type="ORF">CXG81DRAFT_28496</name>
</gene>
<name>A0A4P9X2G1_9FUNG</name>
<dbReference type="AlphaFoldDB" id="A0A4P9X2G1"/>
<evidence type="ECO:0000313" key="2">
    <source>
        <dbReference type="Proteomes" id="UP000274922"/>
    </source>
</evidence>
<dbReference type="Proteomes" id="UP000274922">
    <property type="component" value="Unassembled WGS sequence"/>
</dbReference>
<organism evidence="1 2">
    <name type="scientific">Caulochytrium protostelioides</name>
    <dbReference type="NCBI Taxonomy" id="1555241"/>
    <lineage>
        <taxon>Eukaryota</taxon>
        <taxon>Fungi</taxon>
        <taxon>Fungi incertae sedis</taxon>
        <taxon>Chytridiomycota</taxon>
        <taxon>Chytridiomycota incertae sedis</taxon>
        <taxon>Chytridiomycetes</taxon>
        <taxon>Caulochytriales</taxon>
        <taxon>Caulochytriaceae</taxon>
        <taxon>Caulochytrium</taxon>
    </lineage>
</organism>
<keyword evidence="2" id="KW-1185">Reference proteome</keyword>
<protein>
    <submittedName>
        <fullName evidence="1">Uncharacterized protein</fullName>
    </submittedName>
</protein>
<dbReference type="EMBL" id="ML014378">
    <property type="protein sequence ID" value="RKO98690.1"/>
    <property type="molecule type" value="Genomic_DNA"/>
</dbReference>
<accession>A0A4P9X2G1</accession>
<proteinExistence type="predicted"/>